<name>A0A0G0TZQ5_9BACT</name>
<reference evidence="2 3" key="1">
    <citation type="journal article" date="2015" name="Nature">
        <title>rRNA introns, odd ribosomes, and small enigmatic genomes across a large radiation of phyla.</title>
        <authorList>
            <person name="Brown C.T."/>
            <person name="Hug L.A."/>
            <person name="Thomas B.C."/>
            <person name="Sharon I."/>
            <person name="Castelle C.J."/>
            <person name="Singh A."/>
            <person name="Wilkins M.J."/>
            <person name="Williams K.H."/>
            <person name="Banfield J.F."/>
        </authorList>
    </citation>
    <scope>NUCLEOTIDE SEQUENCE [LARGE SCALE GENOMIC DNA]</scope>
</reference>
<comment type="caution">
    <text evidence="2">The sequence shown here is derived from an EMBL/GenBank/DDBJ whole genome shotgun (WGS) entry which is preliminary data.</text>
</comment>
<evidence type="ECO:0000313" key="3">
    <source>
        <dbReference type="Proteomes" id="UP000034601"/>
    </source>
</evidence>
<dbReference type="InterPro" id="IPR036515">
    <property type="entry name" value="Transposase_17_sf"/>
</dbReference>
<feature type="domain" description="Transposase IS200-like" evidence="1">
    <location>
        <begin position="15"/>
        <end position="182"/>
    </location>
</feature>
<accession>A0A0G0TZQ5</accession>
<dbReference type="GO" id="GO:0043565">
    <property type="term" value="F:sequence-specific DNA binding"/>
    <property type="evidence" value="ECO:0007669"/>
    <property type="project" value="TreeGrafter"/>
</dbReference>
<dbReference type="PANTHER" id="PTHR36966:SF1">
    <property type="entry name" value="REP-ASSOCIATED TYROSINE TRANSPOSASE"/>
    <property type="match status" value="1"/>
</dbReference>
<gene>
    <name evidence="2" type="ORF">UU29_C0014G0012</name>
</gene>
<dbReference type="Proteomes" id="UP000034601">
    <property type="component" value="Unassembled WGS sequence"/>
</dbReference>
<dbReference type="InterPro" id="IPR002686">
    <property type="entry name" value="Transposase_17"/>
</dbReference>
<dbReference type="SMART" id="SM01321">
    <property type="entry name" value="Y1_Tnp"/>
    <property type="match status" value="1"/>
</dbReference>
<evidence type="ECO:0000259" key="1">
    <source>
        <dbReference type="SMART" id="SM01321"/>
    </source>
</evidence>
<dbReference type="InterPro" id="IPR052715">
    <property type="entry name" value="RAYT_transposase"/>
</dbReference>
<evidence type="ECO:0000313" key="2">
    <source>
        <dbReference type="EMBL" id="KKR82379.1"/>
    </source>
</evidence>
<dbReference type="GO" id="GO:0006313">
    <property type="term" value="P:DNA transposition"/>
    <property type="evidence" value="ECO:0007669"/>
    <property type="project" value="InterPro"/>
</dbReference>
<dbReference type="Gene3D" id="3.30.70.1290">
    <property type="entry name" value="Transposase IS200-like"/>
    <property type="match status" value="1"/>
</dbReference>
<organism evidence="2 3">
    <name type="scientific">Candidatus Daviesbacteria bacterium GW2011_GWA2_40_9</name>
    <dbReference type="NCBI Taxonomy" id="1618424"/>
    <lineage>
        <taxon>Bacteria</taxon>
        <taxon>Candidatus Daviesiibacteriota</taxon>
    </lineage>
</organism>
<dbReference type="EMBL" id="LCAB01000014">
    <property type="protein sequence ID" value="KKR82379.1"/>
    <property type="molecule type" value="Genomic_DNA"/>
</dbReference>
<protein>
    <recommendedName>
        <fullName evidence="1">Transposase IS200-like domain-containing protein</fullName>
    </recommendedName>
</protein>
<dbReference type="AlphaFoldDB" id="A0A0G0TZQ5"/>
<dbReference type="SUPFAM" id="SSF143422">
    <property type="entry name" value="Transposase IS200-like"/>
    <property type="match status" value="1"/>
</dbReference>
<sequence>MKNRHSIRLKWFDYTSNGAYFVTICTQNREYLFGDVVNRKMETNTLGNLVVSIWESLPDRFPVIIDTYQIMPNHFHGIIIIDNSVGAPLVGALDLGRVQDPPLRKITLGNIIAYFKYQSTKQINNVGVGYSDPNNIGRENNNIRRENPAPTEYQKIFQRNYYEHIIRNEKDLNKISQYIMDNPLMWERDRNNPENIYV</sequence>
<dbReference type="PATRIC" id="fig|1618424.3.peg.991"/>
<dbReference type="GO" id="GO:0004803">
    <property type="term" value="F:transposase activity"/>
    <property type="evidence" value="ECO:0007669"/>
    <property type="project" value="InterPro"/>
</dbReference>
<proteinExistence type="predicted"/>
<dbReference type="PANTHER" id="PTHR36966">
    <property type="entry name" value="REP-ASSOCIATED TYROSINE TRANSPOSASE"/>
    <property type="match status" value="1"/>
</dbReference>